<protein>
    <submittedName>
        <fullName evidence="7">G-protein coupled receptor 20</fullName>
    </submittedName>
</protein>
<keyword evidence="2" id="KW-0297">G-protein coupled receptor</keyword>
<reference evidence="7" key="1">
    <citation type="submission" date="2020-03" db="EMBL/GenBank/DDBJ databases">
        <title>Studies in the Genomics of Life Span.</title>
        <authorList>
            <person name="Glass D."/>
        </authorList>
    </citation>
    <scope>NUCLEOTIDE SEQUENCE</scope>
    <source>
        <strain evidence="7">LTLLF</strain>
        <tissue evidence="7">Muscle</tissue>
    </source>
</reference>
<feature type="transmembrane region" description="Helical" evidence="6">
    <location>
        <begin position="84"/>
        <end position="101"/>
    </location>
</feature>
<evidence type="ECO:0000256" key="5">
    <source>
        <dbReference type="ARBA" id="ARBA00023224"/>
    </source>
</evidence>
<dbReference type="Proteomes" id="UP000710432">
    <property type="component" value="Unassembled WGS sequence"/>
</dbReference>
<evidence type="ECO:0000313" key="7">
    <source>
        <dbReference type="EMBL" id="KAH0518761.1"/>
    </source>
</evidence>
<organism evidence="7 8">
    <name type="scientific">Microtus ochrogaster</name>
    <name type="common">Prairie vole</name>
    <dbReference type="NCBI Taxonomy" id="79684"/>
    <lineage>
        <taxon>Eukaryota</taxon>
        <taxon>Metazoa</taxon>
        <taxon>Chordata</taxon>
        <taxon>Craniata</taxon>
        <taxon>Vertebrata</taxon>
        <taxon>Euteleostomi</taxon>
        <taxon>Mammalia</taxon>
        <taxon>Eutheria</taxon>
        <taxon>Euarchontoglires</taxon>
        <taxon>Glires</taxon>
        <taxon>Rodentia</taxon>
        <taxon>Myomorpha</taxon>
        <taxon>Muroidea</taxon>
        <taxon>Cricetidae</taxon>
        <taxon>Arvicolinae</taxon>
        <taxon>Microtus</taxon>
    </lineage>
</organism>
<comment type="caution">
    <text evidence="7">The sequence shown here is derived from an EMBL/GenBank/DDBJ whole genome shotgun (WGS) entry which is preliminary data.</text>
</comment>
<dbReference type="AlphaFoldDB" id="A0A8J6GXF8"/>
<evidence type="ECO:0000256" key="1">
    <source>
        <dbReference type="ARBA" id="ARBA00004141"/>
    </source>
</evidence>
<dbReference type="Gene3D" id="1.20.1070.10">
    <property type="entry name" value="Rhodopsin 7-helix transmembrane proteins"/>
    <property type="match status" value="1"/>
</dbReference>
<keyword evidence="5" id="KW-0807">Transducer</keyword>
<evidence type="ECO:0000256" key="3">
    <source>
        <dbReference type="ARBA" id="ARBA00023170"/>
    </source>
</evidence>
<evidence type="ECO:0000256" key="4">
    <source>
        <dbReference type="ARBA" id="ARBA00023180"/>
    </source>
</evidence>
<comment type="subcellular location">
    <subcellularLocation>
        <location evidence="1">Membrane</location>
        <topology evidence="1">Multi-pass membrane protein</topology>
    </subcellularLocation>
</comment>
<dbReference type="PANTHER" id="PTHR24232">
    <property type="entry name" value="G-PROTEIN COUPLED RECEPTOR"/>
    <property type="match status" value="1"/>
</dbReference>
<dbReference type="GO" id="GO:0004930">
    <property type="term" value="F:G protein-coupled receptor activity"/>
    <property type="evidence" value="ECO:0007669"/>
    <property type="project" value="UniProtKB-KW"/>
</dbReference>
<keyword evidence="3 7" id="KW-0675">Receptor</keyword>
<evidence type="ECO:0000313" key="8">
    <source>
        <dbReference type="Proteomes" id="UP000710432"/>
    </source>
</evidence>
<sequence length="116" mass="12858">MFSASPTRPWDAVPPNTTAAAWTNGSVPLFHLFAQLDEELHQDFPNLWLALMVVHGTIFLAGLVLNGLALYVFCCRTRTKTPSVIYTINLVVTDLLVGMSLPTRFAVFYSARGCLR</sequence>
<feature type="transmembrane region" description="Helical" evidence="6">
    <location>
        <begin position="47"/>
        <end position="72"/>
    </location>
</feature>
<proteinExistence type="predicted"/>
<keyword evidence="6" id="KW-0812">Transmembrane</keyword>
<keyword evidence="6" id="KW-1133">Transmembrane helix</keyword>
<keyword evidence="6" id="KW-0472">Membrane</keyword>
<keyword evidence="4" id="KW-0325">Glycoprotein</keyword>
<dbReference type="GO" id="GO:0035025">
    <property type="term" value="P:positive regulation of Rho protein signal transduction"/>
    <property type="evidence" value="ECO:0007669"/>
    <property type="project" value="TreeGrafter"/>
</dbReference>
<accession>A0A8J6GXF8</accession>
<name>A0A8J6GXF8_MICOH</name>
<dbReference type="PANTHER" id="PTHR24232:SF7">
    <property type="entry name" value="G-PROTEIN COUPLED RECEPTOR 20"/>
    <property type="match status" value="1"/>
</dbReference>
<dbReference type="SUPFAM" id="SSF81321">
    <property type="entry name" value="Family A G protein-coupled receptor-like"/>
    <property type="match status" value="1"/>
</dbReference>
<evidence type="ECO:0000256" key="6">
    <source>
        <dbReference type="SAM" id="Phobius"/>
    </source>
</evidence>
<evidence type="ECO:0000256" key="2">
    <source>
        <dbReference type="ARBA" id="ARBA00023040"/>
    </source>
</evidence>
<dbReference type="EMBL" id="JAATJU010009100">
    <property type="protein sequence ID" value="KAH0518761.1"/>
    <property type="molecule type" value="Genomic_DNA"/>
</dbReference>
<dbReference type="GO" id="GO:0005886">
    <property type="term" value="C:plasma membrane"/>
    <property type="evidence" value="ECO:0007669"/>
    <property type="project" value="TreeGrafter"/>
</dbReference>
<dbReference type="GO" id="GO:0007200">
    <property type="term" value="P:phospholipase C-activating G protein-coupled receptor signaling pathway"/>
    <property type="evidence" value="ECO:0007669"/>
    <property type="project" value="TreeGrafter"/>
</dbReference>
<gene>
    <name evidence="7" type="ORF">LTLLF_113960</name>
</gene>